<dbReference type="PANTHER" id="PTHR10773:SF19">
    <property type="match status" value="1"/>
</dbReference>
<dbReference type="AlphaFoldDB" id="A0A6J8AW53"/>
<dbReference type="OrthoDB" id="6771825at2759"/>
<protein>
    <submittedName>
        <fullName evidence="1">Uncharacterized protein</fullName>
    </submittedName>
</protein>
<name>A0A6J8AW53_MYTCO</name>
<accession>A0A6J8AW53</accession>
<gene>
    <name evidence="1" type="ORF">MCOR_12269</name>
</gene>
<reference evidence="1 2" key="1">
    <citation type="submission" date="2020-06" db="EMBL/GenBank/DDBJ databases">
        <authorList>
            <person name="Li R."/>
            <person name="Bekaert M."/>
        </authorList>
    </citation>
    <scope>NUCLEOTIDE SEQUENCE [LARGE SCALE GENOMIC DNA]</scope>
    <source>
        <strain evidence="2">wild</strain>
    </source>
</reference>
<evidence type="ECO:0000313" key="1">
    <source>
        <dbReference type="EMBL" id="CAC5375161.1"/>
    </source>
</evidence>
<dbReference type="Proteomes" id="UP000507470">
    <property type="component" value="Unassembled WGS sequence"/>
</dbReference>
<proteinExistence type="predicted"/>
<dbReference type="EMBL" id="CACVKT020002118">
    <property type="protein sequence ID" value="CAC5375161.1"/>
    <property type="molecule type" value="Genomic_DNA"/>
</dbReference>
<evidence type="ECO:0000313" key="2">
    <source>
        <dbReference type="Proteomes" id="UP000507470"/>
    </source>
</evidence>
<keyword evidence="2" id="KW-1185">Reference proteome</keyword>
<sequence length="154" mass="18156">MQEIFLATLGISQTFANNALQNQQDGFFIGEGENKRGKHAPYNKTTNTAMDSVRRHIESFLVVDGHYTRKDSNRKYLGADLNIKRMYKLYIVQRKDQIPEKDIVSQAVYRKIFKEEYNFSFHVPKKKTNVQFKHIINTKQEKSKPEKKRKKIKS</sequence>
<organism evidence="1 2">
    <name type="scientific">Mytilus coruscus</name>
    <name type="common">Sea mussel</name>
    <dbReference type="NCBI Taxonomy" id="42192"/>
    <lineage>
        <taxon>Eukaryota</taxon>
        <taxon>Metazoa</taxon>
        <taxon>Spiralia</taxon>
        <taxon>Lophotrochozoa</taxon>
        <taxon>Mollusca</taxon>
        <taxon>Bivalvia</taxon>
        <taxon>Autobranchia</taxon>
        <taxon>Pteriomorphia</taxon>
        <taxon>Mytilida</taxon>
        <taxon>Mytiloidea</taxon>
        <taxon>Mytilidae</taxon>
        <taxon>Mytilinae</taxon>
        <taxon>Mytilus</taxon>
    </lineage>
</organism>
<dbReference type="PANTHER" id="PTHR10773">
    <property type="entry name" value="DNA-DIRECTED RNA POLYMERASES I, II, AND III SUBUNIT RPABC2"/>
    <property type="match status" value="1"/>
</dbReference>